<organism evidence="6 7">
    <name type="scientific">Acinetobacter nectaris CIP 110549</name>
    <dbReference type="NCBI Taxonomy" id="1392540"/>
    <lineage>
        <taxon>Bacteria</taxon>
        <taxon>Pseudomonadati</taxon>
        <taxon>Pseudomonadota</taxon>
        <taxon>Gammaproteobacteria</taxon>
        <taxon>Moraxellales</taxon>
        <taxon>Moraxellaceae</taxon>
        <taxon>Acinetobacter</taxon>
    </lineage>
</organism>
<dbReference type="PANTHER" id="PTHR30085">
    <property type="entry name" value="AMINO ACID ABC TRANSPORTER PERMEASE"/>
    <property type="match status" value="1"/>
</dbReference>
<dbReference type="InterPro" id="IPR001638">
    <property type="entry name" value="Solute-binding_3/MltF_N"/>
</dbReference>
<dbReference type="InterPro" id="IPR051455">
    <property type="entry name" value="Bact_solute-bind_prot3"/>
</dbReference>
<dbReference type="CDD" id="cd13688">
    <property type="entry name" value="PBP2_GltI_DEBP"/>
    <property type="match status" value="1"/>
</dbReference>
<evidence type="ECO:0000256" key="4">
    <source>
        <dbReference type="SAM" id="SignalP"/>
    </source>
</evidence>
<evidence type="ECO:0000313" key="6">
    <source>
        <dbReference type="EMBL" id="ESK41223.1"/>
    </source>
</evidence>
<evidence type="ECO:0000256" key="3">
    <source>
        <dbReference type="ARBA" id="ARBA00022729"/>
    </source>
</evidence>
<feature type="domain" description="Solute-binding protein family 3/N-terminal" evidence="5">
    <location>
        <begin position="35"/>
        <end position="266"/>
    </location>
</feature>
<dbReference type="SUPFAM" id="SSF53850">
    <property type="entry name" value="Periplasmic binding protein-like II"/>
    <property type="match status" value="1"/>
</dbReference>
<dbReference type="RefSeq" id="WP_023271816.1">
    <property type="nucleotide sequence ID" value="NZ_KI530712.1"/>
</dbReference>
<dbReference type="GO" id="GO:0005576">
    <property type="term" value="C:extracellular region"/>
    <property type="evidence" value="ECO:0007669"/>
    <property type="project" value="TreeGrafter"/>
</dbReference>
<accession>V2TGI4</accession>
<evidence type="ECO:0000259" key="5">
    <source>
        <dbReference type="SMART" id="SM00062"/>
    </source>
</evidence>
<name>V2TGI4_9GAMM</name>
<evidence type="ECO:0000313" key="7">
    <source>
        <dbReference type="Proteomes" id="UP000023785"/>
    </source>
</evidence>
<dbReference type="eggNOG" id="COG0834">
    <property type="taxonomic scope" value="Bacteria"/>
</dbReference>
<keyword evidence="3 4" id="KW-0732">Signal</keyword>
<protein>
    <recommendedName>
        <fullName evidence="5">Solute-binding protein family 3/N-terminal domain-containing protein</fullName>
    </recommendedName>
</protein>
<dbReference type="Proteomes" id="UP000023785">
    <property type="component" value="Unassembled WGS sequence"/>
</dbReference>
<dbReference type="PANTHER" id="PTHR30085:SF2">
    <property type="entry name" value="GLUTAMATE_ASPARTATE IMPORT SOLUTE-BINDING PROTEIN"/>
    <property type="match status" value="1"/>
</dbReference>
<dbReference type="EMBL" id="AYER01000001">
    <property type="protein sequence ID" value="ESK41223.1"/>
    <property type="molecule type" value="Genomic_DNA"/>
</dbReference>
<comment type="similarity">
    <text evidence="1">Belongs to the bacterial solute-binding protein 3 family.</text>
</comment>
<proteinExistence type="inferred from homology"/>
<dbReference type="SMART" id="SM00062">
    <property type="entry name" value="PBPb"/>
    <property type="match status" value="1"/>
</dbReference>
<dbReference type="PATRIC" id="fig|1392540.3.peg.208"/>
<comment type="caution">
    <text evidence="6">The sequence shown here is derived from an EMBL/GenBank/DDBJ whole genome shotgun (WGS) entry which is preliminary data.</text>
</comment>
<dbReference type="GO" id="GO:0006865">
    <property type="term" value="P:amino acid transport"/>
    <property type="evidence" value="ECO:0007669"/>
    <property type="project" value="TreeGrafter"/>
</dbReference>
<gene>
    <name evidence="6" type="ORF">P256_00212</name>
</gene>
<dbReference type="HOGENOM" id="CLU_019602_0_0_6"/>
<dbReference type="STRING" id="1392540.P256_00212"/>
<sequence length="297" mass="32556">MNKPITFILLSIFLGSVTAQANAESTLERIKNSGKIVVGYRDAAEPISYTVNGSPKGYAIDVCNNVISDIKKTLNKPNLGVEYRTVYPMTRVPDILTGRIDLECGTTTNTTQRQEVVDFSTSYFMTEVRVAVKNSAHINTIDGLAGKAVATTKGTTSDRYMVALKRNNTLDIKNIFGSDNNETFALLASGRATGLAMDDNTLAGLIAKSEHESDYKMIGPVLSKEPYGVMIAKNNPQLKAIVDHAITQMWTSGNMSKLYKKWFQSPIPPNNMNLNMLPSSSFKELEKKPNDDGVDLS</sequence>
<dbReference type="AlphaFoldDB" id="V2TGI4"/>
<feature type="chain" id="PRO_5004708846" description="Solute-binding protein family 3/N-terminal domain-containing protein" evidence="4">
    <location>
        <begin position="22"/>
        <end position="297"/>
    </location>
</feature>
<dbReference type="OrthoDB" id="7240770at2"/>
<reference evidence="6 7" key="1">
    <citation type="submission" date="2013-10" db="EMBL/GenBank/DDBJ databases">
        <title>The Genome Sequence of Acinetobacter nectaris CIP 110549.</title>
        <authorList>
            <consortium name="The Broad Institute Genomics Platform"/>
            <consortium name="The Broad Institute Genome Sequencing Center for Infectious Disease"/>
            <person name="Cerqueira G."/>
            <person name="Feldgarden M."/>
            <person name="Courvalin P."/>
            <person name="Grillot-Courvalin C."/>
            <person name="Clermont D."/>
            <person name="Rocha E."/>
            <person name="Yoon E.-J."/>
            <person name="Nemec A."/>
            <person name="Young S.K."/>
            <person name="Zeng Q."/>
            <person name="Gargeya S."/>
            <person name="Fitzgerald M."/>
            <person name="Abouelleil A."/>
            <person name="Alvarado L."/>
            <person name="Berlin A.M."/>
            <person name="Chapman S.B."/>
            <person name="Gainer-Dewar J."/>
            <person name="Goldberg J."/>
            <person name="Gnerre S."/>
            <person name="Griggs A."/>
            <person name="Gujja S."/>
            <person name="Hansen M."/>
            <person name="Howarth C."/>
            <person name="Imamovic A."/>
            <person name="Ireland A."/>
            <person name="Larimer J."/>
            <person name="McCowan C."/>
            <person name="Murphy C."/>
            <person name="Pearson M."/>
            <person name="Poon T.W."/>
            <person name="Priest M."/>
            <person name="Roberts A."/>
            <person name="Saif S."/>
            <person name="Shea T."/>
            <person name="Sykes S."/>
            <person name="Wortman J."/>
            <person name="Nusbaum C."/>
            <person name="Birren B."/>
        </authorList>
    </citation>
    <scope>NUCLEOTIDE SEQUENCE [LARGE SCALE GENOMIC DNA]</scope>
    <source>
        <strain evidence="6 7">CIP 110549</strain>
    </source>
</reference>
<dbReference type="GO" id="GO:0030288">
    <property type="term" value="C:outer membrane-bounded periplasmic space"/>
    <property type="evidence" value="ECO:0007669"/>
    <property type="project" value="TreeGrafter"/>
</dbReference>
<evidence type="ECO:0000256" key="1">
    <source>
        <dbReference type="ARBA" id="ARBA00010333"/>
    </source>
</evidence>
<feature type="signal peptide" evidence="4">
    <location>
        <begin position="1"/>
        <end position="21"/>
    </location>
</feature>
<evidence type="ECO:0000256" key="2">
    <source>
        <dbReference type="ARBA" id="ARBA00022448"/>
    </source>
</evidence>
<dbReference type="Gene3D" id="3.40.190.10">
    <property type="entry name" value="Periplasmic binding protein-like II"/>
    <property type="match status" value="2"/>
</dbReference>
<dbReference type="Pfam" id="PF00497">
    <property type="entry name" value="SBP_bac_3"/>
    <property type="match status" value="1"/>
</dbReference>
<keyword evidence="7" id="KW-1185">Reference proteome</keyword>
<keyword evidence="2" id="KW-0813">Transport</keyword>